<dbReference type="InterPro" id="IPR003594">
    <property type="entry name" value="HATPase_dom"/>
</dbReference>
<keyword evidence="7" id="KW-1133">Transmembrane helix</keyword>
<organism evidence="10 11">
    <name type="scientific">Georgfuchsia toluolica</name>
    <dbReference type="NCBI Taxonomy" id="424218"/>
    <lineage>
        <taxon>Bacteria</taxon>
        <taxon>Pseudomonadati</taxon>
        <taxon>Pseudomonadota</taxon>
        <taxon>Betaproteobacteria</taxon>
        <taxon>Nitrosomonadales</taxon>
        <taxon>Sterolibacteriaceae</taxon>
        <taxon>Georgfuchsia</taxon>
    </lineage>
</organism>
<dbReference type="Gene3D" id="3.30.565.10">
    <property type="entry name" value="Histidine kinase-like ATPase, C-terminal domain"/>
    <property type="match status" value="1"/>
</dbReference>
<dbReference type="Pfam" id="PF00672">
    <property type="entry name" value="HAMP"/>
    <property type="match status" value="1"/>
</dbReference>
<dbReference type="CDD" id="cd00082">
    <property type="entry name" value="HisKA"/>
    <property type="match status" value="1"/>
</dbReference>
<dbReference type="SUPFAM" id="SSF55874">
    <property type="entry name" value="ATPase domain of HSP90 chaperone/DNA topoisomerase II/histidine kinase"/>
    <property type="match status" value="1"/>
</dbReference>
<dbReference type="InterPro" id="IPR005467">
    <property type="entry name" value="His_kinase_dom"/>
</dbReference>
<accession>A0A916N9Q9</accession>
<evidence type="ECO:0000256" key="2">
    <source>
        <dbReference type="ARBA" id="ARBA00004370"/>
    </source>
</evidence>
<dbReference type="GO" id="GO:0016020">
    <property type="term" value="C:membrane"/>
    <property type="evidence" value="ECO:0007669"/>
    <property type="project" value="UniProtKB-SubCell"/>
</dbReference>
<reference evidence="10" key="1">
    <citation type="submission" date="2021-04" db="EMBL/GenBank/DDBJ databases">
        <authorList>
            <person name="Hornung B."/>
        </authorList>
    </citation>
    <scope>NUCLEOTIDE SEQUENCE</scope>
    <source>
        <strain evidence="10">G5G6</strain>
    </source>
</reference>
<dbReference type="InterPro" id="IPR003661">
    <property type="entry name" value="HisK_dim/P_dom"/>
</dbReference>
<dbReference type="GO" id="GO:0000155">
    <property type="term" value="F:phosphorelay sensor kinase activity"/>
    <property type="evidence" value="ECO:0007669"/>
    <property type="project" value="InterPro"/>
</dbReference>
<evidence type="ECO:0000313" key="11">
    <source>
        <dbReference type="Proteomes" id="UP000742786"/>
    </source>
</evidence>
<dbReference type="Pfam" id="PF00512">
    <property type="entry name" value="HisKA"/>
    <property type="match status" value="1"/>
</dbReference>
<dbReference type="Gene3D" id="3.30.450.290">
    <property type="match status" value="1"/>
</dbReference>
<evidence type="ECO:0000256" key="6">
    <source>
        <dbReference type="ARBA" id="ARBA00022777"/>
    </source>
</evidence>
<dbReference type="SMART" id="SM00387">
    <property type="entry name" value="HATPase_c"/>
    <property type="match status" value="1"/>
</dbReference>
<proteinExistence type="predicted"/>
<evidence type="ECO:0000256" key="5">
    <source>
        <dbReference type="ARBA" id="ARBA00022679"/>
    </source>
</evidence>
<evidence type="ECO:0000259" key="8">
    <source>
        <dbReference type="PROSITE" id="PS50109"/>
    </source>
</evidence>
<keyword evidence="7" id="KW-0812">Transmembrane</keyword>
<protein>
    <recommendedName>
        <fullName evidence="3">histidine kinase</fullName>
        <ecNumber evidence="3">2.7.13.3</ecNumber>
    </recommendedName>
</protein>
<comment type="catalytic activity">
    <reaction evidence="1">
        <text>ATP + protein L-histidine = ADP + protein N-phospho-L-histidine.</text>
        <dbReference type="EC" id="2.7.13.3"/>
    </reaction>
</comment>
<dbReference type="InterPro" id="IPR036097">
    <property type="entry name" value="HisK_dim/P_sf"/>
</dbReference>
<dbReference type="SMART" id="SM00388">
    <property type="entry name" value="HisKA"/>
    <property type="match status" value="1"/>
</dbReference>
<dbReference type="RefSeq" id="WP_220636722.1">
    <property type="nucleotide sequence ID" value="NZ_CAJQUM010000001.1"/>
</dbReference>
<dbReference type="AlphaFoldDB" id="A0A916N9Q9"/>
<dbReference type="Gene3D" id="1.10.287.130">
    <property type="match status" value="1"/>
</dbReference>
<gene>
    <name evidence="10" type="ORF">GTOL_12807</name>
</gene>
<dbReference type="InterPro" id="IPR004358">
    <property type="entry name" value="Sig_transdc_His_kin-like_C"/>
</dbReference>
<dbReference type="Gene3D" id="1.10.8.500">
    <property type="entry name" value="HAMP domain in histidine kinase"/>
    <property type="match status" value="1"/>
</dbReference>
<dbReference type="SUPFAM" id="SSF47384">
    <property type="entry name" value="Homodimeric domain of signal transducing histidine kinase"/>
    <property type="match status" value="1"/>
</dbReference>
<evidence type="ECO:0000256" key="7">
    <source>
        <dbReference type="SAM" id="Phobius"/>
    </source>
</evidence>
<keyword evidence="11" id="KW-1185">Reference proteome</keyword>
<evidence type="ECO:0000313" key="10">
    <source>
        <dbReference type="EMBL" id="CAG4884924.1"/>
    </source>
</evidence>
<dbReference type="PANTHER" id="PTHR43065">
    <property type="entry name" value="SENSOR HISTIDINE KINASE"/>
    <property type="match status" value="1"/>
</dbReference>
<dbReference type="SMART" id="SM00304">
    <property type="entry name" value="HAMP"/>
    <property type="match status" value="1"/>
</dbReference>
<sequence>MRPISLKLKVSIYLIIVLSVTIFVFAIFAAKYQQEDLLREISRHAIQTSDVIVKSTRYAMLMNKRDSAGMIIQDIGRQKGIERVRVMNKDGMIVHSNHPEEIGTTVDQRSAPCIHCHQTSKPLSHVSDDMRWRIYETAGGRRLLGTMQPIRNEPSCSSASCHEHPANQSVLGIVDIAYSLDEVDQALRSHTIYIIAISLLFILLVSASVGVLLHRLIYLPLKDLEAGAKRISFGDLDHDIPLRNDDEFGRVAGSFNKMTLALKKSMFEMQELVQTLELKVEQRTRELRLAEAEAARGEKLASVGQLAAGIAHELNNPLTGVLTFTSLLRKKMPDGSQDAEDLDLVIRETKRCASIIRRLLDFAREKVPVKEFFDLKQLIEETVRMIEHPALVQKIEITTHLDADLPQIWGDSDLIKQVILNVLVNAEQAIEGQGSIIVESRHYVSKDPPKPGVPALPMVEIVIKDTGCGISEANLKRIFDPFFTSKEVGKGTGLGLSVSYGIIKAHEGRIKVESTVGAGTTFRIYLPILPPSGGAERNAGEDAQ</sequence>
<dbReference type="InterPro" id="IPR003660">
    <property type="entry name" value="HAMP_dom"/>
</dbReference>
<dbReference type="PROSITE" id="PS50885">
    <property type="entry name" value="HAMP"/>
    <property type="match status" value="1"/>
</dbReference>
<keyword evidence="4" id="KW-0597">Phosphoprotein</keyword>
<dbReference type="Pfam" id="PF02518">
    <property type="entry name" value="HATPase_c"/>
    <property type="match status" value="1"/>
</dbReference>
<dbReference type="PROSITE" id="PS50109">
    <property type="entry name" value="HIS_KIN"/>
    <property type="match status" value="1"/>
</dbReference>
<feature type="domain" description="Histidine kinase" evidence="8">
    <location>
        <begin position="309"/>
        <end position="530"/>
    </location>
</feature>
<feature type="domain" description="HAMP" evidence="9">
    <location>
        <begin position="215"/>
        <end position="267"/>
    </location>
</feature>
<name>A0A916N9Q9_9PROT</name>
<keyword evidence="5 10" id="KW-0808">Transferase</keyword>
<keyword evidence="7" id="KW-0472">Membrane</keyword>
<comment type="subcellular location">
    <subcellularLocation>
        <location evidence="2">Membrane</location>
    </subcellularLocation>
</comment>
<dbReference type="Proteomes" id="UP000742786">
    <property type="component" value="Unassembled WGS sequence"/>
</dbReference>
<comment type="caution">
    <text evidence="10">The sequence shown here is derived from an EMBL/GenBank/DDBJ whole genome shotgun (WGS) entry which is preliminary data.</text>
</comment>
<feature type="transmembrane region" description="Helical" evidence="7">
    <location>
        <begin position="12"/>
        <end position="30"/>
    </location>
</feature>
<dbReference type="CDD" id="cd06225">
    <property type="entry name" value="HAMP"/>
    <property type="match status" value="1"/>
</dbReference>
<dbReference type="EC" id="2.7.13.3" evidence="3"/>
<dbReference type="PANTHER" id="PTHR43065:SF42">
    <property type="entry name" value="TWO-COMPONENT SENSOR PPRA"/>
    <property type="match status" value="1"/>
</dbReference>
<evidence type="ECO:0000256" key="1">
    <source>
        <dbReference type="ARBA" id="ARBA00000085"/>
    </source>
</evidence>
<dbReference type="InterPro" id="IPR036890">
    <property type="entry name" value="HATPase_C_sf"/>
</dbReference>
<evidence type="ECO:0000256" key="3">
    <source>
        <dbReference type="ARBA" id="ARBA00012438"/>
    </source>
</evidence>
<feature type="transmembrane region" description="Helical" evidence="7">
    <location>
        <begin position="192"/>
        <end position="213"/>
    </location>
</feature>
<dbReference type="PRINTS" id="PR00344">
    <property type="entry name" value="BCTRLSENSOR"/>
</dbReference>
<evidence type="ECO:0000256" key="4">
    <source>
        <dbReference type="ARBA" id="ARBA00022553"/>
    </source>
</evidence>
<evidence type="ECO:0000259" key="9">
    <source>
        <dbReference type="PROSITE" id="PS50885"/>
    </source>
</evidence>
<keyword evidence="6 10" id="KW-0418">Kinase</keyword>
<dbReference type="SUPFAM" id="SSF158472">
    <property type="entry name" value="HAMP domain-like"/>
    <property type="match status" value="1"/>
</dbReference>
<dbReference type="EMBL" id="CAJQUM010000001">
    <property type="protein sequence ID" value="CAG4884924.1"/>
    <property type="molecule type" value="Genomic_DNA"/>
</dbReference>